<accession>Q3SW00</accession>
<evidence type="ECO:0000313" key="1">
    <source>
        <dbReference type="EMBL" id="ABA03541.1"/>
    </source>
</evidence>
<evidence type="ECO:0000313" key="2">
    <source>
        <dbReference type="Proteomes" id="UP000002531"/>
    </source>
</evidence>
<dbReference type="AlphaFoldDB" id="Q3SW00"/>
<proteinExistence type="predicted"/>
<dbReference type="KEGG" id="nwi:Nwi_0274"/>
<dbReference type="STRING" id="323098.Nwi_0274"/>
<dbReference type="Proteomes" id="UP000002531">
    <property type="component" value="Chromosome"/>
</dbReference>
<dbReference type="HOGENOM" id="CLU_191265_0_0_5"/>
<dbReference type="eggNOG" id="COG3311">
    <property type="taxonomic scope" value="Bacteria"/>
</dbReference>
<dbReference type="RefSeq" id="WP_011313607.1">
    <property type="nucleotide sequence ID" value="NC_007406.1"/>
</dbReference>
<sequence length="81" mass="9154">MEKAKATIIPLSPRGLSRAQAAAYIGVSPSLFDELVEDGRMPRPKRINSRTVWDRIRLDEAFEAILDDESRAANPWDDEDL</sequence>
<name>Q3SW00_NITWN</name>
<gene>
    <name evidence="1" type="ordered locus">Nwi_0274</name>
</gene>
<dbReference type="EMBL" id="CP000115">
    <property type="protein sequence ID" value="ABA03541.1"/>
    <property type="molecule type" value="Genomic_DNA"/>
</dbReference>
<organism evidence="1 2">
    <name type="scientific">Nitrobacter winogradskyi (strain ATCC 25391 / DSM 10237 / CIP 104748 / NCIMB 11846 / Nb-255)</name>
    <dbReference type="NCBI Taxonomy" id="323098"/>
    <lineage>
        <taxon>Bacteria</taxon>
        <taxon>Pseudomonadati</taxon>
        <taxon>Pseudomonadota</taxon>
        <taxon>Alphaproteobacteria</taxon>
        <taxon>Hyphomicrobiales</taxon>
        <taxon>Nitrobacteraceae</taxon>
        <taxon>Nitrobacter</taxon>
    </lineage>
</organism>
<keyword evidence="2" id="KW-1185">Reference proteome</keyword>
<protein>
    <submittedName>
        <fullName evidence="1">Uncharacterized protein</fullName>
    </submittedName>
</protein>
<dbReference type="OrthoDB" id="7220345at2"/>
<reference evidence="1 2" key="1">
    <citation type="journal article" date="2006" name="Appl. Environ. Microbiol.">
        <title>Genome sequence of the chemolithoautotrophic nitrite-oxidizing bacterium Nitrobacter winogradskyi Nb-255.</title>
        <authorList>
            <person name="Starkenburg S.R."/>
            <person name="Chain P.S."/>
            <person name="Sayavedra-Soto L.A."/>
            <person name="Hauser L."/>
            <person name="Land M.L."/>
            <person name="Larimer F.W."/>
            <person name="Malfatti S.A."/>
            <person name="Klotz M.G."/>
            <person name="Bottomley P.J."/>
            <person name="Arp D.J."/>
            <person name="Hickey W.J."/>
        </authorList>
    </citation>
    <scope>NUCLEOTIDE SEQUENCE [LARGE SCALE GENOMIC DNA]</scope>
    <source>
        <strain evidence="2">ATCC 25391 / DSM 10237 / CIP 104748 / NCIMB 11846 / Nb-255</strain>
    </source>
</reference>